<evidence type="ECO:0000256" key="5">
    <source>
        <dbReference type="ARBA" id="ARBA00022989"/>
    </source>
</evidence>
<dbReference type="EMBL" id="JAESWC010000001">
    <property type="protein sequence ID" value="MBL4934499.1"/>
    <property type="molecule type" value="Genomic_DNA"/>
</dbReference>
<gene>
    <name evidence="9" type="ORF">JK636_01855</name>
</gene>
<dbReference type="RefSeq" id="WP_202747132.1">
    <property type="nucleotide sequence ID" value="NZ_JAESWC010000001.1"/>
</dbReference>
<evidence type="ECO:0000313" key="10">
    <source>
        <dbReference type="Proteomes" id="UP000632377"/>
    </source>
</evidence>
<evidence type="ECO:0000256" key="3">
    <source>
        <dbReference type="ARBA" id="ARBA00022475"/>
    </source>
</evidence>
<feature type="transmembrane region" description="Helical" evidence="7">
    <location>
        <begin position="121"/>
        <end position="141"/>
    </location>
</feature>
<dbReference type="Gene3D" id="1.10.3720.10">
    <property type="entry name" value="MetI-like"/>
    <property type="match status" value="1"/>
</dbReference>
<accession>A0ABS1T599</accession>
<feature type="domain" description="ABC transmembrane type-1" evidence="8">
    <location>
        <begin position="84"/>
        <end position="298"/>
    </location>
</feature>
<keyword evidence="10" id="KW-1185">Reference proteome</keyword>
<feature type="transmembrane region" description="Helical" evidence="7">
    <location>
        <begin position="25"/>
        <end position="46"/>
    </location>
</feature>
<dbReference type="InterPro" id="IPR035906">
    <property type="entry name" value="MetI-like_sf"/>
</dbReference>
<dbReference type="SUPFAM" id="SSF161098">
    <property type="entry name" value="MetI-like"/>
    <property type="match status" value="1"/>
</dbReference>
<feature type="transmembrane region" description="Helical" evidence="7">
    <location>
        <begin position="83"/>
        <end position="109"/>
    </location>
</feature>
<feature type="transmembrane region" description="Helical" evidence="7">
    <location>
        <begin position="280"/>
        <end position="299"/>
    </location>
</feature>
<evidence type="ECO:0000256" key="7">
    <source>
        <dbReference type="RuleBase" id="RU363032"/>
    </source>
</evidence>
<proteinExistence type="inferred from homology"/>
<keyword evidence="6 7" id="KW-0472">Membrane</keyword>
<sequence>MQSNLFVKNKTDEQIKKNRLTDSQFGFLLVLPAIIVFSIIVLYPFVSSVSHSFYKAGMLTTQKSFIGLDNFRKILSDPNFTKILINTFIFVFGTTLLSFVLGFIWAIVLNQGFRGSEILRGITLVNWIIPGTAIGFLWMWIFHGQFGVLNYVLRSTGLIKENITWLADPKFSMMAVIIARTWQYMPWFMALLIGGLKGISYDIVEAARIDGATNFKVFTKIVLPSMKNIIFFILLLGIIAGLQHFDIIWVMTTGGPGISTTTLSVEVYRTAFQNWNLGRASAMGTIWVAILSVFMFLYLKMQGEK</sequence>
<protein>
    <submittedName>
        <fullName evidence="9">Sugar ABC transporter permease</fullName>
    </submittedName>
</protein>
<dbReference type="Proteomes" id="UP000632377">
    <property type="component" value="Unassembled WGS sequence"/>
</dbReference>
<organism evidence="9 10">
    <name type="scientific">Clostridium rhizosphaerae</name>
    <dbReference type="NCBI Taxonomy" id="2803861"/>
    <lineage>
        <taxon>Bacteria</taxon>
        <taxon>Bacillati</taxon>
        <taxon>Bacillota</taxon>
        <taxon>Clostridia</taxon>
        <taxon>Eubacteriales</taxon>
        <taxon>Clostridiaceae</taxon>
        <taxon>Clostridium</taxon>
    </lineage>
</organism>
<comment type="caution">
    <text evidence="9">The sequence shown here is derived from an EMBL/GenBank/DDBJ whole genome shotgun (WGS) entry which is preliminary data.</text>
</comment>
<evidence type="ECO:0000313" key="9">
    <source>
        <dbReference type="EMBL" id="MBL4934499.1"/>
    </source>
</evidence>
<feature type="transmembrane region" description="Helical" evidence="7">
    <location>
        <begin position="171"/>
        <end position="193"/>
    </location>
</feature>
<evidence type="ECO:0000256" key="1">
    <source>
        <dbReference type="ARBA" id="ARBA00004651"/>
    </source>
</evidence>
<dbReference type="InterPro" id="IPR051393">
    <property type="entry name" value="ABC_transporter_permease"/>
</dbReference>
<dbReference type="InterPro" id="IPR000515">
    <property type="entry name" value="MetI-like"/>
</dbReference>
<keyword evidence="5 7" id="KW-1133">Transmembrane helix</keyword>
<comment type="subcellular location">
    <subcellularLocation>
        <location evidence="1 7">Cell membrane</location>
        <topology evidence="1 7">Multi-pass membrane protein</topology>
    </subcellularLocation>
</comment>
<dbReference type="Pfam" id="PF00528">
    <property type="entry name" value="BPD_transp_1"/>
    <property type="match status" value="1"/>
</dbReference>
<dbReference type="PANTHER" id="PTHR30193:SF37">
    <property type="entry name" value="INNER MEMBRANE ABC TRANSPORTER PERMEASE PROTEIN YCJO"/>
    <property type="match status" value="1"/>
</dbReference>
<feature type="transmembrane region" description="Helical" evidence="7">
    <location>
        <begin position="229"/>
        <end position="251"/>
    </location>
</feature>
<keyword evidence="2 7" id="KW-0813">Transport</keyword>
<reference evidence="9 10" key="1">
    <citation type="submission" date="2021-01" db="EMBL/GenBank/DDBJ databases">
        <title>Genome public.</title>
        <authorList>
            <person name="Liu C."/>
            <person name="Sun Q."/>
        </authorList>
    </citation>
    <scope>NUCLEOTIDE SEQUENCE [LARGE SCALE GENOMIC DNA]</scope>
    <source>
        <strain evidence="9 10">YIM B02515</strain>
    </source>
</reference>
<evidence type="ECO:0000259" key="8">
    <source>
        <dbReference type="PROSITE" id="PS50928"/>
    </source>
</evidence>
<dbReference type="PROSITE" id="PS50928">
    <property type="entry name" value="ABC_TM1"/>
    <property type="match status" value="1"/>
</dbReference>
<keyword evidence="3" id="KW-1003">Cell membrane</keyword>
<comment type="similarity">
    <text evidence="7">Belongs to the binding-protein-dependent transport system permease family.</text>
</comment>
<dbReference type="CDD" id="cd06261">
    <property type="entry name" value="TM_PBP2"/>
    <property type="match status" value="1"/>
</dbReference>
<evidence type="ECO:0000256" key="4">
    <source>
        <dbReference type="ARBA" id="ARBA00022692"/>
    </source>
</evidence>
<name>A0ABS1T599_9CLOT</name>
<keyword evidence="4 7" id="KW-0812">Transmembrane</keyword>
<evidence type="ECO:0000256" key="6">
    <source>
        <dbReference type="ARBA" id="ARBA00023136"/>
    </source>
</evidence>
<dbReference type="PANTHER" id="PTHR30193">
    <property type="entry name" value="ABC TRANSPORTER PERMEASE PROTEIN"/>
    <property type="match status" value="1"/>
</dbReference>
<evidence type="ECO:0000256" key="2">
    <source>
        <dbReference type="ARBA" id="ARBA00022448"/>
    </source>
</evidence>